<dbReference type="InterPro" id="IPR045864">
    <property type="entry name" value="aa-tRNA-synth_II/BPL/LPL"/>
</dbReference>
<dbReference type="RefSeq" id="WP_092053333.1">
    <property type="nucleotide sequence ID" value="NZ_FOJJ01000001.1"/>
</dbReference>
<dbReference type="PROSITE" id="PS51733">
    <property type="entry name" value="BPL_LPL_CATALYTIC"/>
    <property type="match status" value="1"/>
</dbReference>
<dbReference type="Pfam" id="PF21948">
    <property type="entry name" value="LplA-B_cat"/>
    <property type="match status" value="1"/>
</dbReference>
<dbReference type="InterPro" id="IPR004143">
    <property type="entry name" value="BPL_LPL_catalytic"/>
</dbReference>
<dbReference type="OrthoDB" id="9787898at2"/>
<dbReference type="PANTHER" id="PTHR43679:SF2">
    <property type="entry name" value="OCTANOYL-[GCVH]:PROTEIN N-OCTANOYLTRANSFERASE"/>
    <property type="match status" value="1"/>
</dbReference>
<organism evidence="2 3">
    <name type="scientific">Trichloromonas acetexigens</name>
    <dbReference type="NCBI Taxonomy" id="38815"/>
    <lineage>
        <taxon>Bacteria</taxon>
        <taxon>Pseudomonadati</taxon>
        <taxon>Thermodesulfobacteriota</taxon>
        <taxon>Desulfuromonadia</taxon>
        <taxon>Desulfuromonadales</taxon>
        <taxon>Trichloromonadaceae</taxon>
        <taxon>Trichloromonas</taxon>
    </lineage>
</organism>
<evidence type="ECO:0000259" key="1">
    <source>
        <dbReference type="PROSITE" id="PS51733"/>
    </source>
</evidence>
<protein>
    <submittedName>
        <fullName evidence="2">Lipoate--protein ligase family protein</fullName>
    </submittedName>
</protein>
<keyword evidence="2" id="KW-0436">Ligase</keyword>
<keyword evidence="3" id="KW-1185">Reference proteome</keyword>
<comment type="caution">
    <text evidence="2">The sequence shown here is derived from an EMBL/GenBank/DDBJ whole genome shotgun (WGS) entry which is preliminary data.</text>
</comment>
<gene>
    <name evidence="2" type="ORF">FL622_02715</name>
</gene>
<dbReference type="GO" id="GO:0016874">
    <property type="term" value="F:ligase activity"/>
    <property type="evidence" value="ECO:0007669"/>
    <property type="project" value="UniProtKB-KW"/>
</dbReference>
<dbReference type="PANTHER" id="PTHR43679">
    <property type="entry name" value="OCTANOYLTRANSFERASE LIPM-RELATED"/>
    <property type="match status" value="1"/>
</dbReference>
<dbReference type="SUPFAM" id="SSF55681">
    <property type="entry name" value="Class II aaRS and biotin synthetases"/>
    <property type="match status" value="1"/>
</dbReference>
<dbReference type="AlphaFoldDB" id="A0A550JLM5"/>
<reference evidence="2 3" key="1">
    <citation type="submission" date="2019-07" db="EMBL/GenBank/DDBJ databases">
        <title>Insights of Desulfuromonas acetexigens electromicrobiology.</title>
        <authorList>
            <person name="Katuri K."/>
            <person name="Sapireddy V."/>
            <person name="Shaw D.R."/>
            <person name="Saikaly P."/>
        </authorList>
    </citation>
    <scope>NUCLEOTIDE SEQUENCE [LARGE SCALE GENOMIC DNA]</scope>
    <source>
        <strain evidence="2 3">2873</strain>
    </source>
</reference>
<name>A0A550JLM5_9BACT</name>
<dbReference type="CDD" id="cd16443">
    <property type="entry name" value="LplA"/>
    <property type="match status" value="1"/>
</dbReference>
<dbReference type="EMBL" id="VJVV01000001">
    <property type="protein sequence ID" value="TRO84109.1"/>
    <property type="molecule type" value="Genomic_DNA"/>
</dbReference>
<dbReference type="Gene3D" id="3.30.930.10">
    <property type="entry name" value="Bira Bifunctional Protein, Domain 2"/>
    <property type="match status" value="1"/>
</dbReference>
<proteinExistence type="predicted"/>
<sequence length="279" mass="31244">MVDNRWRLVRTGPLPGGMNMALDEVLLQEVAAGRSRPVLRLYRWRPESVSLGYFQRNEVVDRAFCHSSGIDIVRRLTGGRAVLHGEEVTYAVIAGGGQGFPVRVEESYRKIAEVLRAALCSLGLAAELAPARREGRERALPAACFEAAAGYELLCQGQKIAGSAQKRRGDFFLQQGSIPLELDPRRLFQVLNPQPVDSISFEAGVGRLRQRVGWLNRYLPCSLSIDDVEERLREVFADGLGVAMHEEPVCPEEWSLAEDLRKERYDNPDWTWRVSGPGR</sequence>
<feature type="domain" description="BPL/LPL catalytic" evidence="1">
    <location>
        <begin position="33"/>
        <end position="244"/>
    </location>
</feature>
<accession>A0A550JLM5</accession>
<dbReference type="Proteomes" id="UP000317155">
    <property type="component" value="Unassembled WGS sequence"/>
</dbReference>
<dbReference type="InterPro" id="IPR050664">
    <property type="entry name" value="Octanoyltrans_LipM/LipL"/>
</dbReference>
<evidence type="ECO:0000313" key="3">
    <source>
        <dbReference type="Proteomes" id="UP000317155"/>
    </source>
</evidence>
<evidence type="ECO:0000313" key="2">
    <source>
        <dbReference type="EMBL" id="TRO84109.1"/>
    </source>
</evidence>